<evidence type="ECO:0000256" key="5">
    <source>
        <dbReference type="ARBA" id="ARBA00023163"/>
    </source>
</evidence>
<dbReference type="GO" id="GO:0016987">
    <property type="term" value="F:sigma factor activity"/>
    <property type="evidence" value="ECO:0007669"/>
    <property type="project" value="UniProtKB-KW"/>
</dbReference>
<dbReference type="EMBL" id="WLZY01000006">
    <property type="protein sequence ID" value="NDL59163.1"/>
    <property type="molecule type" value="Genomic_DNA"/>
</dbReference>
<dbReference type="PANTHER" id="PTHR43133">
    <property type="entry name" value="RNA POLYMERASE ECF-TYPE SIGMA FACTO"/>
    <property type="match status" value="1"/>
</dbReference>
<proteinExistence type="inferred from homology"/>
<dbReference type="RefSeq" id="WP_162451832.1">
    <property type="nucleotide sequence ID" value="NZ_WLZY01000006.1"/>
</dbReference>
<evidence type="ECO:0000256" key="6">
    <source>
        <dbReference type="SAM" id="MobiDB-lite"/>
    </source>
</evidence>
<dbReference type="GO" id="GO:0005975">
    <property type="term" value="P:carbohydrate metabolic process"/>
    <property type="evidence" value="ECO:0007669"/>
    <property type="project" value="UniProtKB-ARBA"/>
</dbReference>
<keyword evidence="4" id="KW-0238">DNA-binding</keyword>
<dbReference type="AlphaFoldDB" id="A0A7K3M758"/>
<dbReference type="InterPro" id="IPR013783">
    <property type="entry name" value="Ig-like_fold"/>
</dbReference>
<keyword evidence="5" id="KW-0804">Transcription</keyword>
<comment type="similarity">
    <text evidence="1">Belongs to the sigma-70 factor family. ECF subfamily.</text>
</comment>
<dbReference type="Gene3D" id="1.10.10.10">
    <property type="entry name" value="Winged helix-like DNA-binding domain superfamily/Winged helix DNA-binding domain"/>
    <property type="match status" value="1"/>
</dbReference>
<evidence type="ECO:0000313" key="10">
    <source>
        <dbReference type="Proteomes" id="UP000460435"/>
    </source>
</evidence>
<name>A0A7K3M758_9ACTN</name>
<dbReference type="SUPFAM" id="SSF88946">
    <property type="entry name" value="Sigma2 domain of RNA polymerase sigma factors"/>
    <property type="match status" value="1"/>
</dbReference>
<dbReference type="Gene3D" id="1.10.1740.10">
    <property type="match status" value="1"/>
</dbReference>
<protein>
    <submittedName>
        <fullName evidence="9">Sigma-70 family RNA polymerase sigma factor</fullName>
    </submittedName>
</protein>
<dbReference type="GO" id="GO:0003677">
    <property type="term" value="F:DNA binding"/>
    <property type="evidence" value="ECO:0007669"/>
    <property type="project" value="UniProtKB-KW"/>
</dbReference>
<evidence type="ECO:0000256" key="3">
    <source>
        <dbReference type="ARBA" id="ARBA00023082"/>
    </source>
</evidence>
<dbReference type="GO" id="GO:0006352">
    <property type="term" value="P:DNA-templated transcription initiation"/>
    <property type="evidence" value="ECO:0007669"/>
    <property type="project" value="InterPro"/>
</dbReference>
<feature type="region of interest" description="Disordered" evidence="6">
    <location>
        <begin position="93"/>
        <end position="117"/>
    </location>
</feature>
<feature type="compositionally biased region" description="Polar residues" evidence="6">
    <location>
        <begin position="398"/>
        <end position="407"/>
    </location>
</feature>
<dbReference type="Pfam" id="PF19190">
    <property type="entry name" value="BACON_2"/>
    <property type="match status" value="1"/>
</dbReference>
<keyword evidence="10" id="KW-1185">Reference proteome</keyword>
<dbReference type="InterPro" id="IPR039425">
    <property type="entry name" value="RNA_pol_sigma-70-like"/>
</dbReference>
<dbReference type="InterPro" id="IPR013325">
    <property type="entry name" value="RNA_pol_sigma_r2"/>
</dbReference>
<feature type="compositionally biased region" description="Acidic residues" evidence="6">
    <location>
        <begin position="384"/>
        <end position="393"/>
    </location>
</feature>
<dbReference type="NCBIfam" id="TIGR02937">
    <property type="entry name" value="sigma70-ECF"/>
    <property type="match status" value="1"/>
</dbReference>
<evidence type="ECO:0000256" key="2">
    <source>
        <dbReference type="ARBA" id="ARBA00023015"/>
    </source>
</evidence>
<evidence type="ECO:0000259" key="8">
    <source>
        <dbReference type="Pfam" id="PF19190"/>
    </source>
</evidence>
<evidence type="ECO:0000256" key="1">
    <source>
        <dbReference type="ARBA" id="ARBA00010641"/>
    </source>
</evidence>
<gene>
    <name evidence="9" type="ORF">F7O44_19015</name>
</gene>
<organism evidence="9 10">
    <name type="scientific">Phytoactinopolyspora mesophila</name>
    <dbReference type="NCBI Taxonomy" id="2650750"/>
    <lineage>
        <taxon>Bacteria</taxon>
        <taxon>Bacillati</taxon>
        <taxon>Actinomycetota</taxon>
        <taxon>Actinomycetes</taxon>
        <taxon>Jiangellales</taxon>
        <taxon>Jiangellaceae</taxon>
        <taxon>Phytoactinopolyspora</taxon>
    </lineage>
</organism>
<dbReference type="Proteomes" id="UP000460435">
    <property type="component" value="Unassembled WGS sequence"/>
</dbReference>
<dbReference type="InterPro" id="IPR024361">
    <property type="entry name" value="BACON"/>
</dbReference>
<dbReference type="InterPro" id="IPR013324">
    <property type="entry name" value="RNA_pol_sigma_r3/r4-like"/>
</dbReference>
<reference evidence="9 10" key="1">
    <citation type="submission" date="2019-11" db="EMBL/GenBank/DDBJ databases">
        <authorList>
            <person name="Li X.-J."/>
            <person name="Feng X.-M."/>
        </authorList>
    </citation>
    <scope>NUCLEOTIDE SEQUENCE [LARGE SCALE GENOMIC DNA]</scope>
    <source>
        <strain evidence="9 10">XMNu-373</strain>
    </source>
</reference>
<feature type="compositionally biased region" description="Basic and acidic residues" evidence="6">
    <location>
        <begin position="264"/>
        <end position="275"/>
    </location>
</feature>
<feature type="domain" description="RNA polymerase sigma-70 region 2" evidence="7">
    <location>
        <begin position="29"/>
        <end position="96"/>
    </location>
</feature>
<sequence>MEEQPAPIPTDADLVVRARAGDRDAFAAIYDRFADRIHDFCWSMLRNRDDAADATQDTFLRAVERLGQLKEPGKLRSWLYSIARNEALARLRSRQRQVPDESMPDVPDPARGPETRAGENELRQLVWDAAAGLGERDRVLLDLHVRQGLEGAELADAAGVSTSHVYVLLGRLRDQVERSLGALLVARLGRAECTVLDSVLVDWDGRYSALIRKRVARHVDGCDICGERRRTAASPMALLSTVPIMLAPAEVRDVVLAAFGAPTTREDDDHTDGHPGHNGSAPPPSGDRSSAHGSRPGWLRPGRAAVLVSAATALVAGGILAGIVLAGSEDDGAAPTAAMTDTPPHLSPTPSELPTAPGAAHTDAEATPDPPATNAVDNQQPADGQDESSDEANGDGSLEQTPPQANQPGPGELSVSASVLQLGSQQGDGSVGLRNTGESALTYQVTSDSAWLTVDHVNSELGPDASRELRVSADRSALPEGDHRATVQVSSAVGDAAVEVIVAVERPPVIEELSADPAEVGISLCSPDSAQVRARASDESGISGVELSWSGAGGSGAVGMAERAGAWHAQLGPFDSPGPVSWSIMAVDTRGNVATSETRTLTVNPCPQ</sequence>
<dbReference type="InterPro" id="IPR036388">
    <property type="entry name" value="WH-like_DNA-bd_sf"/>
</dbReference>
<feature type="region of interest" description="Disordered" evidence="6">
    <location>
        <begin position="331"/>
        <end position="414"/>
    </location>
</feature>
<feature type="region of interest" description="Disordered" evidence="6">
    <location>
        <begin position="263"/>
        <end position="297"/>
    </location>
</feature>
<dbReference type="SUPFAM" id="SSF88659">
    <property type="entry name" value="Sigma3 and sigma4 domains of RNA polymerase sigma factors"/>
    <property type="match status" value="1"/>
</dbReference>
<dbReference type="InterPro" id="IPR007627">
    <property type="entry name" value="RNA_pol_sigma70_r2"/>
</dbReference>
<evidence type="ECO:0000256" key="4">
    <source>
        <dbReference type="ARBA" id="ARBA00023125"/>
    </source>
</evidence>
<comment type="caution">
    <text evidence="9">The sequence shown here is derived from an EMBL/GenBank/DDBJ whole genome shotgun (WGS) entry which is preliminary data.</text>
</comment>
<dbReference type="InterPro" id="IPR014284">
    <property type="entry name" value="RNA_pol_sigma-70_dom"/>
</dbReference>
<feature type="domain" description="BACON" evidence="8">
    <location>
        <begin position="412"/>
        <end position="492"/>
    </location>
</feature>
<dbReference type="Gene3D" id="2.60.40.10">
    <property type="entry name" value="Immunoglobulins"/>
    <property type="match status" value="2"/>
</dbReference>
<accession>A0A7K3M758</accession>
<evidence type="ECO:0000259" key="7">
    <source>
        <dbReference type="Pfam" id="PF04542"/>
    </source>
</evidence>
<dbReference type="Pfam" id="PF04542">
    <property type="entry name" value="Sigma70_r2"/>
    <property type="match status" value="1"/>
</dbReference>
<dbReference type="PANTHER" id="PTHR43133:SF8">
    <property type="entry name" value="RNA POLYMERASE SIGMA FACTOR HI_1459-RELATED"/>
    <property type="match status" value="1"/>
</dbReference>
<evidence type="ECO:0000313" key="9">
    <source>
        <dbReference type="EMBL" id="NDL59163.1"/>
    </source>
</evidence>
<keyword evidence="2" id="KW-0805">Transcription regulation</keyword>
<keyword evidence="3" id="KW-0731">Sigma factor</keyword>
<feature type="compositionally biased region" description="Low complexity" evidence="6">
    <location>
        <begin position="331"/>
        <end position="344"/>
    </location>
</feature>